<name>A0ABM3ZY93_ZIZJJ</name>
<dbReference type="GeneID" id="132800223"/>
<sequence length="285" mass="32451">MNFQEAMEDKNLKNAMDEEIKAIKKNNTCEPASLLSGYKAIDDLIFIGSNSSMVAKFKKEMTKEFEMTDIGLMCYYFSIEVKQEDKGILITHEGYAKEVLKKFKMDDINPVGTPVECGIKLSKHKEGEKVDPTFFKNLVGSLRYLTCTRLDILYAVEVISRYMENPITIHLKVAKKILRYLRGTISFDSYYSTSDDNKLVGYSDNDWSGDIDDHKSTSGFVFYLGATAFTWMSKKQPIITLCEQITFVIVTVHLIQRKHSNAVTHMLLKGEDLYGKLPPSLAKQP</sequence>
<gene>
    <name evidence="3" type="primary">LOC132800223</name>
</gene>
<proteinExistence type="predicted"/>
<protein>
    <submittedName>
        <fullName evidence="3">Uncharacterized mitochondrial protein AtMg00810-like</fullName>
    </submittedName>
</protein>
<dbReference type="InterPro" id="IPR013103">
    <property type="entry name" value="RVT_2"/>
</dbReference>
<feature type="domain" description="Reverse transcriptase Ty1/copia-type" evidence="1">
    <location>
        <begin position="41"/>
        <end position="116"/>
    </location>
</feature>
<dbReference type="RefSeq" id="XP_060669446.1">
    <property type="nucleotide sequence ID" value="XM_060813463.1"/>
</dbReference>
<evidence type="ECO:0000313" key="2">
    <source>
        <dbReference type="Proteomes" id="UP001652623"/>
    </source>
</evidence>
<accession>A0ABM3ZY93</accession>
<dbReference type="PANTHER" id="PTHR11439:SF517">
    <property type="entry name" value="CYSTEINE-RICH RLK (RECEPTOR-LIKE PROTEIN KINASE) 8"/>
    <property type="match status" value="1"/>
</dbReference>
<keyword evidence="2" id="KW-1185">Reference proteome</keyword>
<dbReference type="Pfam" id="PF07727">
    <property type="entry name" value="RVT_2"/>
    <property type="match status" value="1"/>
</dbReference>
<dbReference type="PANTHER" id="PTHR11439">
    <property type="entry name" value="GAG-POL-RELATED RETROTRANSPOSON"/>
    <property type="match status" value="1"/>
</dbReference>
<evidence type="ECO:0000259" key="1">
    <source>
        <dbReference type="Pfam" id="PF07727"/>
    </source>
</evidence>
<dbReference type="Proteomes" id="UP001652623">
    <property type="component" value="Chromosome 1"/>
</dbReference>
<evidence type="ECO:0000313" key="3">
    <source>
        <dbReference type="RefSeq" id="XP_060669446.1"/>
    </source>
</evidence>
<reference evidence="3" key="2">
    <citation type="submission" date="2025-08" db="UniProtKB">
        <authorList>
            <consortium name="RefSeq"/>
        </authorList>
    </citation>
    <scope>IDENTIFICATION</scope>
    <source>
        <tissue evidence="3">Seedling</tissue>
    </source>
</reference>
<reference evidence="2" key="1">
    <citation type="submission" date="2025-05" db="UniProtKB">
        <authorList>
            <consortium name="RefSeq"/>
        </authorList>
    </citation>
    <scope>NUCLEOTIDE SEQUENCE [LARGE SCALE GENOMIC DNA]</scope>
</reference>
<organism evidence="2 3">
    <name type="scientific">Ziziphus jujuba</name>
    <name type="common">Chinese jujube</name>
    <name type="synonym">Ziziphus sativa</name>
    <dbReference type="NCBI Taxonomy" id="326968"/>
    <lineage>
        <taxon>Eukaryota</taxon>
        <taxon>Viridiplantae</taxon>
        <taxon>Streptophyta</taxon>
        <taxon>Embryophyta</taxon>
        <taxon>Tracheophyta</taxon>
        <taxon>Spermatophyta</taxon>
        <taxon>Magnoliopsida</taxon>
        <taxon>eudicotyledons</taxon>
        <taxon>Gunneridae</taxon>
        <taxon>Pentapetalae</taxon>
        <taxon>rosids</taxon>
        <taxon>fabids</taxon>
        <taxon>Rosales</taxon>
        <taxon>Rhamnaceae</taxon>
        <taxon>Paliureae</taxon>
        <taxon>Ziziphus</taxon>
    </lineage>
</organism>
<dbReference type="CDD" id="cd09272">
    <property type="entry name" value="RNase_HI_RT_Ty1"/>
    <property type="match status" value="1"/>
</dbReference>